<comment type="caution">
    <text evidence="3">The sequence shown here is derived from an EMBL/GenBank/DDBJ whole genome shotgun (WGS) entry which is preliminary data.</text>
</comment>
<dbReference type="Pfam" id="PF13585">
    <property type="entry name" value="CHU_C"/>
    <property type="match status" value="1"/>
</dbReference>
<name>A0A3E1EY87_9FLAO</name>
<dbReference type="InterPro" id="IPR044023">
    <property type="entry name" value="Ig_7"/>
</dbReference>
<dbReference type="InterPro" id="IPR000601">
    <property type="entry name" value="PKD_dom"/>
</dbReference>
<dbReference type="InterPro" id="IPR035986">
    <property type="entry name" value="PKD_dom_sf"/>
</dbReference>
<dbReference type="InterPro" id="IPR013783">
    <property type="entry name" value="Ig-like_fold"/>
</dbReference>
<dbReference type="InterPro" id="IPR057078">
    <property type="entry name" value="HYR-4C"/>
</dbReference>
<evidence type="ECO:0000313" key="4">
    <source>
        <dbReference type="Proteomes" id="UP000257127"/>
    </source>
</evidence>
<evidence type="ECO:0000256" key="1">
    <source>
        <dbReference type="SAM" id="SignalP"/>
    </source>
</evidence>
<dbReference type="Proteomes" id="UP000257127">
    <property type="component" value="Unassembled WGS sequence"/>
</dbReference>
<sequence length="869" mass="93319">MKALYKLILTFFLLGVANYASSQCGPTHVDPNPQILGFCEGTTDTIHFVSPGNCTGNYEYQVKNAANAIVQAWSTATMYISTPVATETYTVEARCSTCPTTVVTDTFMIEVIEDPIITANTFVCYGTQANFSATGDTSTNLAWWDSEVGGNQLSTDSAYTSPPMTQDDTLYMQVTGTVTSGGSQGSILITEAGLHGFPGDQTADYIEISNLYSNPVNTTGWFVAISASYSSINSVNSITWNLPNSFSPCSILSKSDVSGSSITSYWGNNIQWNPNQPGWVAVVNDVGDIVDFISWGWTQAQLAGFSPTVNGYTLSLGTEWTGNSCSSVCSTVGGVAYSLSRNGSNDTNTSADFVCQATSLNVVNPGLNCGWISSNISCPHEVIVTIDSLPSATTPDTTFVQCYADIPAPDPSIITNVTDDYTASPTVTFFDETTDGNTCPETITRTYHVSDSCNYVEIEHIIVVHDTTTPTMDPAPADLFVDCPSQIPPIASLNWSDNCLGSGTLLGTETSSGTTCPEVLTRTWTVTDSCGNSVTRTQVITVNDTLAPVIDPAPADLTLQCPSEIPPMVSLNYTDNCLGSGVLQGVETTDGLTCPETITRTWTITDDCGNTSTEVQVIVVNDDTPPTASNLPSVQLAVLPAPDSTLVSDAADNCGTPIVEWVSDVSDGGFCPENVVRTYSVTDDCGNVTFVTRKFTIGDMPPEADFSSDPTLLDNFSSGEVDFSNYTTGAVSYEWDFGDGSPIVNTVHPTHQFDISESTTYKVWLTASSQYGCLDSANILINVFQELVYFVPNAFTPDNDELNQTFKPVFVAGFDVNDYKFQVYNRWGEILFESNDHNTGWDGTYGNQLVPVGTGIPTNFVTNFIKPLY</sequence>
<dbReference type="InterPro" id="IPR026341">
    <property type="entry name" value="T9SS_type_B"/>
</dbReference>
<evidence type="ECO:0000313" key="3">
    <source>
        <dbReference type="EMBL" id="RFC54504.1"/>
    </source>
</evidence>
<dbReference type="AlphaFoldDB" id="A0A3E1EY87"/>
<proteinExistence type="predicted"/>
<dbReference type="EMBL" id="QURB01000003">
    <property type="protein sequence ID" value="RFC54504.1"/>
    <property type="molecule type" value="Genomic_DNA"/>
</dbReference>
<dbReference type="OrthoDB" id="599464at2"/>
<dbReference type="InterPro" id="IPR022409">
    <property type="entry name" value="PKD/Chitinase_dom"/>
</dbReference>
<dbReference type="NCBIfam" id="TIGR04131">
    <property type="entry name" value="Bac_Flav_CTERM"/>
    <property type="match status" value="1"/>
</dbReference>
<dbReference type="RefSeq" id="WP_116880339.1">
    <property type="nucleotide sequence ID" value="NZ_QURB01000003.1"/>
</dbReference>
<feature type="chain" id="PRO_5017645128" description="PKD domain-containing protein" evidence="1">
    <location>
        <begin position="23"/>
        <end position="869"/>
    </location>
</feature>
<dbReference type="Pfam" id="PF19081">
    <property type="entry name" value="Ig_7"/>
    <property type="match status" value="1"/>
</dbReference>
<dbReference type="Pfam" id="PF18911">
    <property type="entry name" value="PKD_4"/>
    <property type="match status" value="1"/>
</dbReference>
<dbReference type="PROSITE" id="PS50093">
    <property type="entry name" value="PKD"/>
    <property type="match status" value="1"/>
</dbReference>
<feature type="domain" description="PKD" evidence="2">
    <location>
        <begin position="727"/>
        <end position="783"/>
    </location>
</feature>
<evidence type="ECO:0000259" key="2">
    <source>
        <dbReference type="PROSITE" id="PS50093"/>
    </source>
</evidence>
<keyword evidence="4" id="KW-1185">Reference proteome</keyword>
<dbReference type="CDD" id="cd00146">
    <property type="entry name" value="PKD"/>
    <property type="match status" value="1"/>
</dbReference>
<gene>
    <name evidence="3" type="ORF">DXU93_05825</name>
</gene>
<accession>A0A3E1EY87</accession>
<dbReference type="SUPFAM" id="SSF49299">
    <property type="entry name" value="PKD domain"/>
    <property type="match status" value="1"/>
</dbReference>
<reference evidence="3 4" key="1">
    <citation type="submission" date="2018-08" db="EMBL/GenBank/DDBJ databases">
        <title>The draft genome squence of Brumimicrobium sp. N62.</title>
        <authorList>
            <person name="Du Z.-J."/>
            <person name="Luo H.-R."/>
        </authorList>
    </citation>
    <scope>NUCLEOTIDE SEQUENCE [LARGE SCALE GENOMIC DNA]</scope>
    <source>
        <strain evidence="3 4">N62</strain>
    </source>
</reference>
<organism evidence="3 4">
    <name type="scientific">Brumimicrobium aurantiacum</name>
    <dbReference type="NCBI Taxonomy" id="1737063"/>
    <lineage>
        <taxon>Bacteria</taxon>
        <taxon>Pseudomonadati</taxon>
        <taxon>Bacteroidota</taxon>
        <taxon>Flavobacteriia</taxon>
        <taxon>Flavobacteriales</taxon>
        <taxon>Crocinitomicaceae</taxon>
        <taxon>Brumimicrobium</taxon>
    </lineage>
</organism>
<keyword evidence="1" id="KW-0732">Signal</keyword>
<protein>
    <recommendedName>
        <fullName evidence="2">PKD domain-containing protein</fullName>
    </recommendedName>
</protein>
<dbReference type="Pfam" id="PF23237">
    <property type="entry name" value="HYR_4C"/>
    <property type="match status" value="1"/>
</dbReference>
<dbReference type="SMART" id="SM00089">
    <property type="entry name" value="PKD"/>
    <property type="match status" value="1"/>
</dbReference>
<feature type="signal peptide" evidence="1">
    <location>
        <begin position="1"/>
        <end position="22"/>
    </location>
</feature>
<dbReference type="Gene3D" id="2.60.40.10">
    <property type="entry name" value="Immunoglobulins"/>
    <property type="match status" value="1"/>
</dbReference>